<keyword evidence="4 7" id="KW-0574">Periplasm</keyword>
<dbReference type="Proteomes" id="UP001163739">
    <property type="component" value="Chromosome"/>
</dbReference>
<feature type="chain" id="PRO_5044996225" description="Thiol:disulfide interchange protein" evidence="7">
    <location>
        <begin position="26"/>
        <end position="250"/>
    </location>
</feature>
<evidence type="ECO:0000313" key="10">
    <source>
        <dbReference type="EMBL" id="UZE95245.1"/>
    </source>
</evidence>
<evidence type="ECO:0000256" key="3">
    <source>
        <dbReference type="ARBA" id="ARBA00022729"/>
    </source>
</evidence>
<keyword evidence="11" id="KW-1185">Reference proteome</keyword>
<keyword evidence="6 7" id="KW-0676">Redox-active center</keyword>
<keyword evidence="5" id="KW-1015">Disulfide bond</keyword>
<organism evidence="10 11">
    <name type="scientific">Alkalimarinus alittae</name>
    <dbReference type="NCBI Taxonomy" id="2961619"/>
    <lineage>
        <taxon>Bacteria</taxon>
        <taxon>Pseudomonadati</taxon>
        <taxon>Pseudomonadota</taxon>
        <taxon>Gammaproteobacteria</taxon>
        <taxon>Alteromonadales</taxon>
        <taxon>Alteromonadaceae</taxon>
        <taxon>Alkalimarinus</taxon>
    </lineage>
</organism>
<dbReference type="RefSeq" id="WP_265046734.1">
    <property type="nucleotide sequence ID" value="NZ_CP100390.1"/>
</dbReference>
<gene>
    <name evidence="10" type="ORF">NKI27_14395</name>
</gene>
<evidence type="ECO:0000256" key="7">
    <source>
        <dbReference type="RuleBase" id="RU364038"/>
    </source>
</evidence>
<feature type="domain" description="Disulphide bond isomerase DsbC/G N-terminal" evidence="8">
    <location>
        <begin position="32"/>
        <end position="98"/>
    </location>
</feature>
<dbReference type="CDD" id="cd03020">
    <property type="entry name" value="DsbA_DsbC_DsbG"/>
    <property type="match status" value="1"/>
</dbReference>
<dbReference type="SUPFAM" id="SSF52833">
    <property type="entry name" value="Thioredoxin-like"/>
    <property type="match status" value="1"/>
</dbReference>
<dbReference type="InterPro" id="IPR036249">
    <property type="entry name" value="Thioredoxin-like_sf"/>
</dbReference>
<feature type="domain" description="Thioredoxin-like fold" evidence="9">
    <location>
        <begin position="124"/>
        <end position="247"/>
    </location>
</feature>
<accession>A0ABY6MZN1</accession>
<dbReference type="Gene3D" id="3.10.450.70">
    <property type="entry name" value="Disulphide bond isomerase, DsbC/G, N-terminal"/>
    <property type="match status" value="1"/>
</dbReference>
<dbReference type="PANTHER" id="PTHR35272">
    <property type="entry name" value="THIOL:DISULFIDE INTERCHANGE PROTEIN DSBC-RELATED"/>
    <property type="match status" value="1"/>
</dbReference>
<reference evidence="10" key="1">
    <citation type="submission" date="2022-06" db="EMBL/GenBank/DDBJ databases">
        <title>Alkalimarinus sp. nov., isolated from gut of a Alitta virens.</title>
        <authorList>
            <person name="Yang A.I."/>
            <person name="Shin N.-R."/>
        </authorList>
    </citation>
    <scope>NUCLEOTIDE SEQUENCE</scope>
    <source>
        <strain evidence="10">A2M4</strain>
    </source>
</reference>
<evidence type="ECO:0000256" key="1">
    <source>
        <dbReference type="ARBA" id="ARBA00004418"/>
    </source>
</evidence>
<evidence type="ECO:0000259" key="8">
    <source>
        <dbReference type="Pfam" id="PF10411"/>
    </source>
</evidence>
<evidence type="ECO:0000256" key="6">
    <source>
        <dbReference type="ARBA" id="ARBA00023284"/>
    </source>
</evidence>
<evidence type="ECO:0000256" key="4">
    <source>
        <dbReference type="ARBA" id="ARBA00022764"/>
    </source>
</evidence>
<keyword evidence="3 7" id="KW-0732">Signal</keyword>
<evidence type="ECO:0000259" key="9">
    <source>
        <dbReference type="Pfam" id="PF13098"/>
    </source>
</evidence>
<dbReference type="InterPro" id="IPR033954">
    <property type="entry name" value="DiS-bond_Isoase_DsbC/G"/>
</dbReference>
<dbReference type="InterPro" id="IPR012336">
    <property type="entry name" value="Thioredoxin-like_fold"/>
</dbReference>
<evidence type="ECO:0000256" key="2">
    <source>
        <dbReference type="ARBA" id="ARBA00009813"/>
    </source>
</evidence>
<evidence type="ECO:0000313" key="11">
    <source>
        <dbReference type="Proteomes" id="UP001163739"/>
    </source>
</evidence>
<sequence>MFVRFLSAAMLCGVAALGAASAVSAADTVSEQVDKDIRAQLGASLPALNITSIEKTSFSGLFEVSSTSDQPLLVSADGKYIIAGEVYHLDGLKITNITEQKREVGRAGTMAAIPESEKLSFVPKGETKATITVFTDIDCGYCRKLHKEVPKLNAMGVRVDYLGYPRAGVGSQSYNKLVSAWCADDPMSAMTKAKSGTTIPNKSCDNPIARHLELGQRVGVTGTPAIVLESGKLLPGYAPAETLAKQLGVL</sequence>
<dbReference type="EMBL" id="CP100390">
    <property type="protein sequence ID" value="UZE95245.1"/>
    <property type="molecule type" value="Genomic_DNA"/>
</dbReference>
<proteinExistence type="inferred from homology"/>
<dbReference type="InterPro" id="IPR018950">
    <property type="entry name" value="DiS-bond_isomerase_DsbC/G_N"/>
</dbReference>
<dbReference type="Gene3D" id="3.40.30.10">
    <property type="entry name" value="Glutaredoxin"/>
    <property type="match status" value="1"/>
</dbReference>
<evidence type="ECO:0000256" key="5">
    <source>
        <dbReference type="ARBA" id="ARBA00023157"/>
    </source>
</evidence>
<comment type="subcellular location">
    <subcellularLocation>
        <location evidence="1 7">Periplasm</location>
    </subcellularLocation>
</comment>
<name>A0ABY6MZN1_9ALTE</name>
<comment type="function">
    <text evidence="7">Required for disulfide bond formation in some periplasmic proteins. Acts by transferring its disulfide bond to other proteins and is reduced in the process.</text>
</comment>
<dbReference type="Pfam" id="PF10411">
    <property type="entry name" value="DsbC_N"/>
    <property type="match status" value="1"/>
</dbReference>
<dbReference type="InterPro" id="IPR009094">
    <property type="entry name" value="DiS-bond_isomerase_DsbC/G_N_sf"/>
</dbReference>
<dbReference type="Pfam" id="PF13098">
    <property type="entry name" value="Thioredoxin_2"/>
    <property type="match status" value="1"/>
</dbReference>
<feature type="signal peptide" evidence="7">
    <location>
        <begin position="1"/>
        <end position="25"/>
    </location>
</feature>
<comment type="similarity">
    <text evidence="2 7">Belongs to the thioredoxin family. DsbC subfamily.</text>
</comment>
<protein>
    <recommendedName>
        <fullName evidence="7">Thiol:disulfide interchange protein</fullName>
    </recommendedName>
</protein>
<dbReference type="PANTHER" id="PTHR35272:SF3">
    <property type="entry name" value="THIOL:DISULFIDE INTERCHANGE PROTEIN DSBC"/>
    <property type="match status" value="1"/>
</dbReference>
<dbReference type="InterPro" id="IPR051470">
    <property type="entry name" value="Thiol:disulfide_interchange"/>
</dbReference>
<dbReference type="SUPFAM" id="SSF54423">
    <property type="entry name" value="DsbC/DsbG N-terminal domain-like"/>
    <property type="match status" value="1"/>
</dbReference>